<dbReference type="AlphaFoldDB" id="A0A7V0T7U9"/>
<evidence type="ECO:0000259" key="1">
    <source>
        <dbReference type="Pfam" id="PF16363"/>
    </source>
</evidence>
<dbReference type="EMBL" id="DSBX01000357">
    <property type="protein sequence ID" value="HDR00466.1"/>
    <property type="molecule type" value="Genomic_DNA"/>
</dbReference>
<protein>
    <submittedName>
        <fullName evidence="2">NAD-dependent epimerase/dehydratase family protein</fullName>
    </submittedName>
</protein>
<comment type="caution">
    <text evidence="2">The sequence shown here is derived from an EMBL/GenBank/DDBJ whole genome shotgun (WGS) entry which is preliminary data.</text>
</comment>
<dbReference type="Pfam" id="PF16363">
    <property type="entry name" value="GDP_Man_Dehyd"/>
    <property type="match status" value="1"/>
</dbReference>
<dbReference type="InterPro" id="IPR016040">
    <property type="entry name" value="NAD(P)-bd_dom"/>
</dbReference>
<dbReference type="InterPro" id="IPR036291">
    <property type="entry name" value="NAD(P)-bd_dom_sf"/>
</dbReference>
<dbReference type="PANTHER" id="PTHR43000">
    <property type="entry name" value="DTDP-D-GLUCOSE 4,6-DEHYDRATASE-RELATED"/>
    <property type="match status" value="1"/>
</dbReference>
<dbReference type="SUPFAM" id="SSF51735">
    <property type="entry name" value="NAD(P)-binding Rossmann-fold domains"/>
    <property type="match status" value="1"/>
</dbReference>
<reference evidence="2" key="1">
    <citation type="journal article" date="2020" name="mSystems">
        <title>Genome- and Community-Level Interaction Insights into Carbon Utilization and Element Cycling Functions of Hydrothermarchaeota in Hydrothermal Sediment.</title>
        <authorList>
            <person name="Zhou Z."/>
            <person name="Liu Y."/>
            <person name="Xu W."/>
            <person name="Pan J."/>
            <person name="Luo Z.H."/>
            <person name="Li M."/>
        </authorList>
    </citation>
    <scope>NUCLEOTIDE SEQUENCE [LARGE SCALE GENOMIC DNA]</scope>
    <source>
        <strain evidence="2">SpSt-1182</strain>
    </source>
</reference>
<gene>
    <name evidence="2" type="ORF">ENN51_09320</name>
</gene>
<sequence length="327" mass="35747">MSRVLVTGIEGFAGRHLAALLADTGHTVSGIHLAPPPTDPRLRLYEADIRDLAAVRRAVTDCRPERVVHLAAVSSVAESENAATTTFEVNALGTLKLFEALRLAGLAPRVLVISSANVYGPAVSSVYPMARPPAPLTEDAAIQPLSPYALSKLACEQVGRYYRDAHGFDVVTLRPFSHTGPGQSPSFVFSSAARRIAALEHSRDNTGGRLEMGNLEVRRDYTDVRDIVRAYALALDRCDPGSVFNITSGRPVLLRDAIETMVRLARCPITVVTATDKLRPRDLPVLTGDPSRFHAATDWETEIPFEQTLADLLDYWRQQPPDDDRQS</sequence>
<dbReference type="Gene3D" id="3.40.50.720">
    <property type="entry name" value="NAD(P)-binding Rossmann-like Domain"/>
    <property type="match status" value="1"/>
</dbReference>
<proteinExistence type="predicted"/>
<dbReference type="Proteomes" id="UP000885672">
    <property type="component" value="Unassembled WGS sequence"/>
</dbReference>
<feature type="domain" description="NAD(P)-binding" evidence="1">
    <location>
        <begin position="5"/>
        <end position="311"/>
    </location>
</feature>
<name>A0A7V0T7U9_UNCW3</name>
<organism evidence="2">
    <name type="scientific">candidate division WOR-3 bacterium</name>
    <dbReference type="NCBI Taxonomy" id="2052148"/>
    <lineage>
        <taxon>Bacteria</taxon>
        <taxon>Bacteria division WOR-3</taxon>
    </lineage>
</organism>
<evidence type="ECO:0000313" key="2">
    <source>
        <dbReference type="EMBL" id="HDR00466.1"/>
    </source>
</evidence>
<dbReference type="Gene3D" id="3.90.25.10">
    <property type="entry name" value="UDP-galactose 4-epimerase, domain 1"/>
    <property type="match status" value="1"/>
</dbReference>
<accession>A0A7V0T7U9</accession>